<sequence length="77" mass="9043">MSNPHNPPLAISLPSRRDPVSFVVSVCLFAPKKKKVMYVHSKKRREPKPTTRNNSKERVQYRERIENLWGRGGEKRK</sequence>
<dbReference type="Proteomes" id="UP000016936">
    <property type="component" value="Unassembled WGS sequence"/>
</dbReference>
<evidence type="ECO:0000256" key="1">
    <source>
        <dbReference type="SAM" id="MobiDB-lite"/>
    </source>
</evidence>
<keyword evidence="3" id="KW-1185">Reference proteome</keyword>
<evidence type="ECO:0000313" key="3">
    <source>
        <dbReference type="Proteomes" id="UP000016936"/>
    </source>
</evidence>
<proteinExistence type="predicted"/>
<name>M2TCG4_COCH5</name>
<organism evidence="2 3">
    <name type="scientific">Cochliobolus heterostrophus (strain C5 / ATCC 48332 / race O)</name>
    <name type="common">Southern corn leaf blight fungus</name>
    <name type="synonym">Bipolaris maydis</name>
    <dbReference type="NCBI Taxonomy" id="701091"/>
    <lineage>
        <taxon>Eukaryota</taxon>
        <taxon>Fungi</taxon>
        <taxon>Dikarya</taxon>
        <taxon>Ascomycota</taxon>
        <taxon>Pezizomycotina</taxon>
        <taxon>Dothideomycetes</taxon>
        <taxon>Pleosporomycetidae</taxon>
        <taxon>Pleosporales</taxon>
        <taxon>Pleosporineae</taxon>
        <taxon>Pleosporaceae</taxon>
        <taxon>Bipolaris</taxon>
    </lineage>
</organism>
<evidence type="ECO:0000313" key="2">
    <source>
        <dbReference type="EMBL" id="EMD95225.1"/>
    </source>
</evidence>
<dbReference type="EMBL" id="KB445571">
    <property type="protein sequence ID" value="EMD95225.1"/>
    <property type="molecule type" value="Genomic_DNA"/>
</dbReference>
<gene>
    <name evidence="2" type="ORF">COCHEDRAFT_1020002</name>
</gene>
<reference evidence="2 3" key="1">
    <citation type="journal article" date="2012" name="PLoS Pathog.">
        <title>Diverse lifestyles and strategies of plant pathogenesis encoded in the genomes of eighteen Dothideomycetes fungi.</title>
        <authorList>
            <person name="Ohm R.A."/>
            <person name="Feau N."/>
            <person name="Henrissat B."/>
            <person name="Schoch C.L."/>
            <person name="Horwitz B.A."/>
            <person name="Barry K.W."/>
            <person name="Condon B.J."/>
            <person name="Copeland A.C."/>
            <person name="Dhillon B."/>
            <person name="Glaser F."/>
            <person name="Hesse C.N."/>
            <person name="Kosti I."/>
            <person name="LaButti K."/>
            <person name="Lindquist E.A."/>
            <person name="Lucas S."/>
            <person name="Salamov A.A."/>
            <person name="Bradshaw R.E."/>
            <person name="Ciuffetti L."/>
            <person name="Hamelin R.C."/>
            <person name="Kema G.H.J."/>
            <person name="Lawrence C."/>
            <person name="Scott J.A."/>
            <person name="Spatafora J.W."/>
            <person name="Turgeon B.G."/>
            <person name="de Wit P.J.G.M."/>
            <person name="Zhong S."/>
            <person name="Goodwin S.B."/>
            <person name="Grigoriev I.V."/>
        </authorList>
    </citation>
    <scope>NUCLEOTIDE SEQUENCE [LARGE SCALE GENOMIC DNA]</scope>
    <source>
        <strain evidence="3">C5 / ATCC 48332 / race O</strain>
    </source>
</reference>
<accession>M2TCG4</accession>
<dbReference type="AlphaFoldDB" id="M2TCG4"/>
<feature type="compositionally biased region" description="Basic and acidic residues" evidence="1">
    <location>
        <begin position="54"/>
        <end position="66"/>
    </location>
</feature>
<feature type="region of interest" description="Disordered" evidence="1">
    <location>
        <begin position="40"/>
        <end position="77"/>
    </location>
</feature>
<dbReference type="HOGENOM" id="CLU_2637885_0_0_1"/>
<protein>
    <submittedName>
        <fullName evidence="2">Uncharacterized protein</fullName>
    </submittedName>
</protein>
<reference evidence="3" key="2">
    <citation type="journal article" date="2013" name="PLoS Genet.">
        <title>Comparative genome structure, secondary metabolite, and effector coding capacity across Cochliobolus pathogens.</title>
        <authorList>
            <person name="Condon B.J."/>
            <person name="Leng Y."/>
            <person name="Wu D."/>
            <person name="Bushley K.E."/>
            <person name="Ohm R.A."/>
            <person name="Otillar R."/>
            <person name="Martin J."/>
            <person name="Schackwitz W."/>
            <person name="Grimwood J."/>
            <person name="MohdZainudin N."/>
            <person name="Xue C."/>
            <person name="Wang R."/>
            <person name="Manning V.A."/>
            <person name="Dhillon B."/>
            <person name="Tu Z.J."/>
            <person name="Steffenson B.J."/>
            <person name="Salamov A."/>
            <person name="Sun H."/>
            <person name="Lowry S."/>
            <person name="LaButti K."/>
            <person name="Han J."/>
            <person name="Copeland A."/>
            <person name="Lindquist E."/>
            <person name="Barry K."/>
            <person name="Schmutz J."/>
            <person name="Baker S.E."/>
            <person name="Ciuffetti L.M."/>
            <person name="Grigoriev I.V."/>
            <person name="Zhong S."/>
            <person name="Turgeon B.G."/>
        </authorList>
    </citation>
    <scope>NUCLEOTIDE SEQUENCE [LARGE SCALE GENOMIC DNA]</scope>
    <source>
        <strain evidence="3">C5 / ATCC 48332 / race O</strain>
    </source>
</reference>